<dbReference type="InterPro" id="IPR038765">
    <property type="entry name" value="Papain-like_cys_pep_sf"/>
</dbReference>
<evidence type="ECO:0000256" key="5">
    <source>
        <dbReference type="ARBA" id="ARBA00022801"/>
    </source>
</evidence>
<keyword evidence="6 7" id="KW-0788">Thiol protease</keyword>
<dbReference type="GO" id="GO:0004843">
    <property type="term" value="F:cysteine-type deubiquitinase activity"/>
    <property type="evidence" value="ECO:0007669"/>
    <property type="project" value="UniProtKB-UniRule"/>
</dbReference>
<dbReference type="Proteomes" id="UP000244722">
    <property type="component" value="Unassembled WGS sequence"/>
</dbReference>
<evidence type="ECO:0000313" key="11">
    <source>
        <dbReference type="Proteomes" id="UP000244722"/>
    </source>
</evidence>
<dbReference type="PANTHER" id="PTHR10589">
    <property type="entry name" value="UBIQUITIN CARBOXYL-TERMINAL HYDROLASE"/>
    <property type="match status" value="1"/>
</dbReference>
<dbReference type="OrthoDB" id="1924260at2759"/>
<feature type="site" description="Important for enzyme activity" evidence="7">
    <location>
        <position position="244"/>
    </location>
</feature>
<keyword evidence="3 7" id="KW-0645">Protease</keyword>
<comment type="catalytic activity">
    <reaction evidence="1 7">
        <text>Thiol-dependent hydrolysis of ester, thioester, amide, peptide and isopeptide bonds formed by the C-terminal Gly of ubiquitin (a 76-residue protein attached to proteins as an intracellular targeting signal).</text>
        <dbReference type="EC" id="3.4.19.12"/>
    </reaction>
</comment>
<evidence type="ECO:0000256" key="8">
    <source>
        <dbReference type="SAM" id="MobiDB-lite"/>
    </source>
</evidence>
<dbReference type="SUPFAM" id="SSF54001">
    <property type="entry name" value="Cysteine proteinases"/>
    <property type="match status" value="1"/>
</dbReference>
<dbReference type="EC" id="3.4.19.12" evidence="2 7"/>
<dbReference type="GO" id="GO:0006511">
    <property type="term" value="P:ubiquitin-dependent protein catabolic process"/>
    <property type="evidence" value="ECO:0007669"/>
    <property type="project" value="UniProtKB-UniRule"/>
</dbReference>
<evidence type="ECO:0000256" key="2">
    <source>
        <dbReference type="ARBA" id="ARBA00012759"/>
    </source>
</evidence>
<dbReference type="Pfam" id="PF01088">
    <property type="entry name" value="Peptidase_C12"/>
    <property type="match status" value="1"/>
</dbReference>
<evidence type="ECO:0000313" key="10">
    <source>
        <dbReference type="EMBL" id="PUU81561.1"/>
    </source>
</evidence>
<reference evidence="10 11" key="1">
    <citation type="submission" date="2017-04" db="EMBL/GenBank/DDBJ databases">
        <title>Draft genome sequence of Tuber borchii Vittad., a whitish edible truffle.</title>
        <authorList>
            <consortium name="DOE Joint Genome Institute"/>
            <person name="Murat C."/>
            <person name="Kuo A."/>
            <person name="Barry K.W."/>
            <person name="Clum A."/>
            <person name="Dockter R.B."/>
            <person name="Fauchery L."/>
            <person name="Iotti M."/>
            <person name="Kohler A."/>
            <person name="Labutti K."/>
            <person name="Lindquist E.A."/>
            <person name="Lipzen A."/>
            <person name="Ohm R.A."/>
            <person name="Wang M."/>
            <person name="Grigoriev I.V."/>
            <person name="Zambonelli A."/>
            <person name="Martin F.M."/>
        </authorList>
    </citation>
    <scope>NUCLEOTIDE SEQUENCE [LARGE SCALE GENOMIC DNA]</scope>
    <source>
        <strain evidence="10 11">Tbo3840</strain>
    </source>
</reference>
<evidence type="ECO:0000256" key="6">
    <source>
        <dbReference type="ARBA" id="ARBA00022807"/>
    </source>
</evidence>
<evidence type="ECO:0000256" key="1">
    <source>
        <dbReference type="ARBA" id="ARBA00000707"/>
    </source>
</evidence>
<gene>
    <name evidence="10" type="ORF">B9Z19DRAFT_1122020</name>
</gene>
<dbReference type="GO" id="GO:0016579">
    <property type="term" value="P:protein deubiquitination"/>
    <property type="evidence" value="ECO:0007669"/>
    <property type="project" value="TreeGrafter"/>
</dbReference>
<evidence type="ECO:0000256" key="3">
    <source>
        <dbReference type="ARBA" id="ARBA00022670"/>
    </source>
</evidence>
<feature type="active site" description="Proton donor" evidence="7">
    <location>
        <position position="229"/>
    </location>
</feature>
<dbReference type="AlphaFoldDB" id="A0A2T7A1F4"/>
<keyword evidence="5 7" id="KW-0378">Hydrolase</keyword>
<accession>A0A2T7A1F4</accession>
<keyword evidence="4 7" id="KW-0833">Ubl conjugation pathway</keyword>
<feature type="domain" description="UCH catalytic" evidence="9">
    <location>
        <begin position="37"/>
        <end position="290"/>
    </location>
</feature>
<name>A0A2T7A1F4_TUBBO</name>
<dbReference type="InterPro" id="IPR001578">
    <property type="entry name" value="Peptidase_C12_UCH"/>
</dbReference>
<dbReference type="Gene3D" id="3.40.532.10">
    <property type="entry name" value="Peptidase C12, ubiquitin carboxyl-terminal hydrolase"/>
    <property type="match status" value="1"/>
</dbReference>
<feature type="active site" description="Nucleophile" evidence="7">
    <location>
        <position position="118"/>
    </location>
</feature>
<evidence type="ECO:0000256" key="7">
    <source>
        <dbReference type="PROSITE-ProRule" id="PRU01393"/>
    </source>
</evidence>
<protein>
    <recommendedName>
        <fullName evidence="2 7">ubiquitinyl hydrolase 1</fullName>
        <ecNumber evidence="2 7">3.4.19.12</ecNumber>
    </recommendedName>
</protein>
<organism evidence="10 11">
    <name type="scientific">Tuber borchii</name>
    <name type="common">White truffle</name>
    <dbReference type="NCBI Taxonomy" id="42251"/>
    <lineage>
        <taxon>Eukaryota</taxon>
        <taxon>Fungi</taxon>
        <taxon>Dikarya</taxon>
        <taxon>Ascomycota</taxon>
        <taxon>Pezizomycotina</taxon>
        <taxon>Pezizomycetes</taxon>
        <taxon>Pezizales</taxon>
        <taxon>Tuberaceae</taxon>
        <taxon>Tuber</taxon>
    </lineage>
</organism>
<evidence type="ECO:0000256" key="4">
    <source>
        <dbReference type="ARBA" id="ARBA00022786"/>
    </source>
</evidence>
<comment type="caution">
    <text evidence="10">The sequence shown here is derived from an EMBL/GenBank/DDBJ whole genome shotgun (WGS) entry which is preliminary data.</text>
</comment>
<proteinExistence type="inferred from homology"/>
<dbReference type="PROSITE" id="PS52048">
    <property type="entry name" value="UCH_DOMAIN"/>
    <property type="match status" value="1"/>
</dbReference>
<feature type="compositionally biased region" description="Basic and acidic residues" evidence="8">
    <location>
        <begin position="410"/>
        <end position="421"/>
    </location>
</feature>
<feature type="compositionally biased region" description="Basic residues" evidence="8">
    <location>
        <begin position="423"/>
        <end position="435"/>
    </location>
</feature>
<dbReference type="GO" id="GO:0005737">
    <property type="term" value="C:cytoplasm"/>
    <property type="evidence" value="ECO:0007669"/>
    <property type="project" value="TreeGrafter"/>
</dbReference>
<sequence>MTSSNKVGESTHIKSDISPCAAPEIRGIVEQKENWGGWATTLNDATIFEYIMRQVGCESVAVRELYSMEEDYLREEKSCYGIIFLMPYNEHYETQAGEELTNLPDGMWYSNQIADNACASYALLNILMNLKNVPLGTQLEGFREFTLGLLPPHRGQAVDGFKSIKNAHNSFCFRYEIEEADLILYEEAVGDSDSKLEPGSKENPRTKRTKFKEAEEAQDQADQIDGPHHYIAYVQVGGCLWELDGLKQTPFKVGDCDNENFAVRVGSRMRELTARCSDLSIDFGIFALEPARAPQLDKQYQTNAREIGAIEHKLQDTDPHSSLSKEDIIRSGLLILTPLDTDDFGHHDGMATEQLLELRTNLIQKQKEIEMEKDNLFNEESRKALELARNRHDYEPFILTMATMVWEQQQAEKQRQAETKPNKPNKPKKRGRKRR</sequence>
<feature type="compositionally biased region" description="Basic and acidic residues" evidence="8">
    <location>
        <begin position="192"/>
        <end position="215"/>
    </location>
</feature>
<comment type="similarity">
    <text evidence="7">Belongs to the peptidase C12 family.</text>
</comment>
<keyword evidence="11" id="KW-1185">Reference proteome</keyword>
<feature type="region of interest" description="Disordered" evidence="8">
    <location>
        <begin position="192"/>
        <end position="220"/>
    </location>
</feature>
<dbReference type="PANTHER" id="PTHR10589:SF29">
    <property type="entry name" value="UBIQUITIN CARBOXYL-TERMINAL HYDROLASE"/>
    <property type="match status" value="1"/>
</dbReference>
<dbReference type="InterPro" id="IPR036959">
    <property type="entry name" value="Peptidase_C12_UCH_sf"/>
</dbReference>
<feature type="region of interest" description="Disordered" evidence="8">
    <location>
        <begin position="408"/>
        <end position="435"/>
    </location>
</feature>
<dbReference type="STRING" id="42251.A0A2T7A1F4"/>
<dbReference type="EMBL" id="NESQ01000043">
    <property type="protein sequence ID" value="PUU81561.1"/>
    <property type="molecule type" value="Genomic_DNA"/>
</dbReference>
<feature type="site" description="Transition state stabilizer" evidence="7">
    <location>
        <position position="112"/>
    </location>
</feature>
<evidence type="ECO:0000259" key="9">
    <source>
        <dbReference type="PROSITE" id="PS52048"/>
    </source>
</evidence>